<dbReference type="EMBL" id="KY084243">
    <property type="protein sequence ID" value="APD19635.1"/>
    <property type="molecule type" value="Genomic_DNA"/>
</dbReference>
<name>A0A1J0MEM2_9CAUD</name>
<dbReference type="Proteomes" id="UP000225077">
    <property type="component" value="Segment"/>
</dbReference>
<organism evidence="1 2">
    <name type="scientific">Pectobacterium phage PP74</name>
    <dbReference type="NCBI Taxonomy" id="1916101"/>
    <lineage>
        <taxon>Viruses</taxon>
        <taxon>Duplodnaviria</taxon>
        <taxon>Heunggongvirae</taxon>
        <taxon>Uroviricota</taxon>
        <taxon>Caudoviricetes</taxon>
        <taxon>Autographivirales</taxon>
        <taxon>Autotranscriptaviridae</taxon>
        <taxon>Studiervirinae</taxon>
        <taxon>Berlinvirus</taxon>
        <taxon>Berlinvirus PP74</taxon>
    </lineage>
</organism>
<protein>
    <submittedName>
        <fullName evidence="1">Uncharacterized protein</fullName>
    </submittedName>
</protein>
<sequence>MRTRNAIEAEISKLEAELADVKEHECARDSALHVLKNLGWTRKYGKWVAPKPQRPDLSFKTFDSNTMTHVKKGDFVTMKADFGDIWFVRGVEGTVCMLSRVNRITPHGTTAGMLTYPTQSYKLKVIDPKAHMGYVSNH</sequence>
<evidence type="ECO:0000313" key="1">
    <source>
        <dbReference type="EMBL" id="APD19635.1"/>
    </source>
</evidence>
<evidence type="ECO:0000313" key="2">
    <source>
        <dbReference type="Proteomes" id="UP000225077"/>
    </source>
</evidence>
<accession>A0A1J0MEM2</accession>
<keyword evidence="2" id="KW-1185">Reference proteome</keyword>
<proteinExistence type="predicted"/>
<gene>
    <name evidence="1" type="ORF">PP74_23</name>
</gene>
<reference evidence="1 2" key="1">
    <citation type="submission" date="2016-11" db="EMBL/GenBank/DDBJ databases">
        <authorList>
            <person name="Jaros S."/>
            <person name="Januszkiewicz K."/>
            <person name="Wedrychowicz H."/>
        </authorList>
    </citation>
    <scope>NUCLEOTIDE SEQUENCE [LARGE SCALE GENOMIC DNA]</scope>
</reference>